<feature type="transmembrane region" description="Helical" evidence="1">
    <location>
        <begin position="35"/>
        <end position="56"/>
    </location>
</feature>
<keyword evidence="3" id="KW-1185">Reference proteome</keyword>
<dbReference type="VEuPathDB" id="VectorBase:GAUT037490"/>
<organism evidence="2 3">
    <name type="scientific">Glossina austeni</name>
    <name type="common">Savannah tsetse fly</name>
    <dbReference type="NCBI Taxonomy" id="7395"/>
    <lineage>
        <taxon>Eukaryota</taxon>
        <taxon>Metazoa</taxon>
        <taxon>Ecdysozoa</taxon>
        <taxon>Arthropoda</taxon>
        <taxon>Hexapoda</taxon>
        <taxon>Insecta</taxon>
        <taxon>Pterygota</taxon>
        <taxon>Neoptera</taxon>
        <taxon>Endopterygota</taxon>
        <taxon>Diptera</taxon>
        <taxon>Brachycera</taxon>
        <taxon>Muscomorpha</taxon>
        <taxon>Hippoboscoidea</taxon>
        <taxon>Glossinidae</taxon>
        <taxon>Glossina</taxon>
    </lineage>
</organism>
<dbReference type="AlphaFoldDB" id="A0A1A9VHG6"/>
<evidence type="ECO:0000313" key="2">
    <source>
        <dbReference type="EnsemblMetazoa" id="GAUT037490-PA"/>
    </source>
</evidence>
<reference evidence="2" key="1">
    <citation type="submission" date="2020-05" db="UniProtKB">
        <authorList>
            <consortium name="EnsemblMetazoa"/>
        </authorList>
    </citation>
    <scope>IDENTIFICATION</scope>
    <source>
        <strain evidence="2">TTRI</strain>
    </source>
</reference>
<evidence type="ECO:0000256" key="1">
    <source>
        <dbReference type="SAM" id="Phobius"/>
    </source>
</evidence>
<sequence>MKNFTITPQSVYIAECPQRSVHNQSRALISHTSNLWITILILPLNVVLFIMFSSVFRFSLARKGWRDQAEGTACGYICDTYLTELIQAITNSIALYAQRNSARALKL</sequence>
<evidence type="ECO:0000313" key="3">
    <source>
        <dbReference type="Proteomes" id="UP000078200"/>
    </source>
</evidence>
<keyword evidence="1" id="KW-0812">Transmembrane</keyword>
<keyword evidence="1" id="KW-1133">Transmembrane helix</keyword>
<keyword evidence="1" id="KW-0472">Membrane</keyword>
<proteinExistence type="predicted"/>
<dbReference type="EnsemblMetazoa" id="GAUT037490-RA">
    <property type="protein sequence ID" value="GAUT037490-PA"/>
    <property type="gene ID" value="GAUT037490"/>
</dbReference>
<protein>
    <submittedName>
        <fullName evidence="2">Uncharacterized protein</fullName>
    </submittedName>
</protein>
<accession>A0A1A9VHG6</accession>
<name>A0A1A9VHG6_GLOAU</name>
<dbReference type="Proteomes" id="UP000078200">
    <property type="component" value="Unassembled WGS sequence"/>
</dbReference>